<dbReference type="EMBL" id="FOQC01000078">
    <property type="protein sequence ID" value="SFI22077.1"/>
    <property type="molecule type" value="Genomic_DNA"/>
</dbReference>
<keyword evidence="1" id="KW-0812">Transmembrane</keyword>
<dbReference type="Proteomes" id="UP000589373">
    <property type="component" value="Unassembled WGS sequence"/>
</dbReference>
<dbReference type="AlphaFoldDB" id="A0A143Z159"/>
<dbReference type="Proteomes" id="UP000195947">
    <property type="component" value="Unassembled WGS sequence"/>
</dbReference>
<comment type="caution">
    <text evidence="4">The sequence shown here is derived from an EMBL/GenBank/DDBJ whole genome shotgun (WGS) entry which is preliminary data.</text>
</comment>
<dbReference type="EMBL" id="FJMZ01000053">
    <property type="protein sequence ID" value="CZR03699.1"/>
    <property type="molecule type" value="Genomic_DNA"/>
</dbReference>
<evidence type="ECO:0000313" key="7">
    <source>
        <dbReference type="Proteomes" id="UP000589373"/>
    </source>
</evidence>
<gene>
    <name evidence="3" type="ORF">GX662_09130</name>
    <name evidence="4" type="ORF">SAMN04488507_107810</name>
    <name evidence="2" type="ORF">TFLO_2854</name>
</gene>
<reference evidence="3 7" key="3">
    <citation type="journal article" date="2020" name="Biotechnol. Biofuels">
        <title>New insights from the biogas microbiome by comprehensive genome-resolved metagenomics of nearly 1600 species originating from multiple anaerobic digesters.</title>
        <authorList>
            <person name="Campanaro S."/>
            <person name="Treu L."/>
            <person name="Rodriguez-R L.M."/>
            <person name="Kovalovszki A."/>
            <person name="Ziels R.M."/>
            <person name="Maus I."/>
            <person name="Zhu X."/>
            <person name="Kougias P.G."/>
            <person name="Basile A."/>
            <person name="Luo G."/>
            <person name="Schluter A."/>
            <person name="Konstantinidis K.T."/>
            <person name="Angelidaki I."/>
        </authorList>
    </citation>
    <scope>NUCLEOTIDE SEQUENCE [LARGE SCALE GENOMIC DNA]</scope>
    <source>
        <strain evidence="3">AS07pgkLD_105</strain>
    </source>
</reference>
<keyword evidence="5" id="KW-1185">Reference proteome</keyword>
<keyword evidence="1" id="KW-1133">Transmembrane helix</keyword>
<feature type="transmembrane region" description="Helical" evidence="1">
    <location>
        <begin position="12"/>
        <end position="33"/>
    </location>
</feature>
<reference evidence="2 5" key="1">
    <citation type="submission" date="2016-02" db="EMBL/GenBank/DDBJ databases">
        <authorList>
            <person name="Strepis N."/>
        </authorList>
    </citation>
    <scope>NUCLEOTIDE SEQUENCE [LARGE SCALE GENOMIC DNA]</scope>
    <source>
        <strain evidence="2">Trichococcus flocculiformis</strain>
    </source>
</reference>
<reference evidence="4 6" key="2">
    <citation type="submission" date="2016-10" db="EMBL/GenBank/DDBJ databases">
        <authorList>
            <person name="Varghese N."/>
            <person name="Submissions S."/>
        </authorList>
    </citation>
    <scope>NUCLEOTIDE SEQUENCE [LARGE SCALE GENOMIC DNA]</scope>
    <source>
        <strain evidence="4 6">DSM 2094</strain>
    </source>
</reference>
<organism evidence="4 6">
    <name type="scientific">Trichococcus flocculiformis</name>
    <dbReference type="NCBI Taxonomy" id="82803"/>
    <lineage>
        <taxon>Bacteria</taxon>
        <taxon>Bacillati</taxon>
        <taxon>Bacillota</taxon>
        <taxon>Bacilli</taxon>
        <taxon>Lactobacillales</taxon>
        <taxon>Carnobacteriaceae</taxon>
        <taxon>Trichococcus</taxon>
    </lineage>
</organism>
<dbReference type="EMBL" id="JAAZCD010000207">
    <property type="protein sequence ID" value="NLD32398.1"/>
    <property type="molecule type" value="Genomic_DNA"/>
</dbReference>
<protein>
    <submittedName>
        <fullName evidence="3">DUF2207 domain-containing protein</fullName>
    </submittedName>
</protein>
<evidence type="ECO:0000313" key="3">
    <source>
        <dbReference type="EMBL" id="NLD32398.1"/>
    </source>
</evidence>
<feature type="transmembrane region" description="Helical" evidence="1">
    <location>
        <begin position="76"/>
        <end position="95"/>
    </location>
</feature>
<name>A0A143Z159_9LACT</name>
<accession>A0A143Z159</accession>
<evidence type="ECO:0000313" key="4">
    <source>
        <dbReference type="EMBL" id="SFI22077.1"/>
    </source>
</evidence>
<feature type="transmembrane region" description="Helical" evidence="1">
    <location>
        <begin position="115"/>
        <end position="137"/>
    </location>
</feature>
<sequence>MKFYDDNQKKVRYRFGFYSLLFMTALLFIYISLPIDSLGGISYQNAIMIIIMVSALFFLVNIVYRNAFFDIYTRSPFWSNVFFLVMAGLQAQRSYQLYHLGMDLPVPINTVEFVMLHGLQVVLHLSIPLTYGVRLFVDRQTRKAKEQNAHETGQSS</sequence>
<evidence type="ECO:0000313" key="6">
    <source>
        <dbReference type="Proteomes" id="UP000199686"/>
    </source>
</evidence>
<proteinExistence type="predicted"/>
<evidence type="ECO:0000313" key="5">
    <source>
        <dbReference type="Proteomes" id="UP000195947"/>
    </source>
</evidence>
<dbReference type="Proteomes" id="UP000199686">
    <property type="component" value="Unassembled WGS sequence"/>
</dbReference>
<dbReference type="RefSeq" id="WP_086990720.1">
    <property type="nucleotide sequence ID" value="NZ_FJMZ01000053.1"/>
</dbReference>
<evidence type="ECO:0000313" key="2">
    <source>
        <dbReference type="EMBL" id="CZR03699.1"/>
    </source>
</evidence>
<dbReference type="OrthoDB" id="2165554at2"/>
<feature type="transmembrane region" description="Helical" evidence="1">
    <location>
        <begin position="45"/>
        <end position="64"/>
    </location>
</feature>
<keyword evidence="1" id="KW-0472">Membrane</keyword>
<evidence type="ECO:0000256" key="1">
    <source>
        <dbReference type="SAM" id="Phobius"/>
    </source>
</evidence>